<organism evidence="1">
    <name type="scientific">marine metagenome</name>
    <dbReference type="NCBI Taxonomy" id="408172"/>
    <lineage>
        <taxon>unclassified sequences</taxon>
        <taxon>metagenomes</taxon>
        <taxon>ecological metagenomes</taxon>
    </lineage>
</organism>
<dbReference type="AlphaFoldDB" id="A0A382BGA8"/>
<protein>
    <submittedName>
        <fullName evidence="1">Uncharacterized protein</fullName>
    </submittedName>
</protein>
<evidence type="ECO:0000313" key="1">
    <source>
        <dbReference type="EMBL" id="SVB12856.1"/>
    </source>
</evidence>
<accession>A0A382BGA8</accession>
<gene>
    <name evidence="1" type="ORF">METZ01_LOCUS165710</name>
</gene>
<name>A0A382BGA8_9ZZZZ</name>
<sequence length="140" mass="16457">MATLDYKTADKRGYFKLDFLNVSLYKAIKDEDHLNKLIEREPLWTLLEHKEFVENLFHVGAHGTILEKMKPQSVEQLAIVLAIIRPGKRHLLGKTWNDLKETIWEKPKDNEYYFKKAHAIAYAMAIVVQMNLLCEEVTNW</sequence>
<proteinExistence type="predicted"/>
<reference evidence="1" key="1">
    <citation type="submission" date="2018-05" db="EMBL/GenBank/DDBJ databases">
        <authorList>
            <person name="Lanie J.A."/>
            <person name="Ng W.-L."/>
            <person name="Kazmierczak K.M."/>
            <person name="Andrzejewski T.M."/>
            <person name="Davidsen T.M."/>
            <person name="Wayne K.J."/>
            <person name="Tettelin H."/>
            <person name="Glass J.I."/>
            <person name="Rusch D."/>
            <person name="Podicherti R."/>
            <person name="Tsui H.-C.T."/>
            <person name="Winkler M.E."/>
        </authorList>
    </citation>
    <scope>NUCLEOTIDE SEQUENCE</scope>
</reference>
<dbReference type="EMBL" id="UINC01029699">
    <property type="protein sequence ID" value="SVB12856.1"/>
    <property type="molecule type" value="Genomic_DNA"/>
</dbReference>